<sequence length="408" mass="45929">MATSTPVQLDDWFANVENLRPLRGGRRAHTLNEFSRGPKVSPKDAEAKFRQCLNEAKSLADPLSAMCDYLVWFEEHFPSGKPSVLYPMLYKICTIYGIMSRYENDERILKLWLKLAESFPERGLAVMDFAHAKGSCRQMANFYVRWSEMYEMSGSPNRAREILYLGINMRAAPLPTLHKAIDALEAILLRDSLKNSNSSSDMEDNNEDVFFSDEEELPARQTFGRLQGLGKSKIAPVIRVPHGPPGMLKSKNQSENNFEIFVDNTEVGIASKNEQESGELRLADELSSDPDYQSLFGYLDHRAKVDLHLTIEENLSQPKAWTKCRVKSLKSRTPTEAGFMIYSDDSGNSSSQTPDSDSHGSSTSLAKSIASSANPKVSGKQKMRLKKCYAFEMSIEEGYARMLYPDLL</sequence>
<name>A0A914DUG1_9BILA</name>
<evidence type="ECO:0000313" key="3">
    <source>
        <dbReference type="Proteomes" id="UP000887540"/>
    </source>
</evidence>
<keyword evidence="3" id="KW-1185">Reference proteome</keyword>
<dbReference type="PANTHER" id="PTHR14030:SF28">
    <property type="entry name" value="BUB1 N-TERMINAL DOMAIN-CONTAINING PROTEIN"/>
    <property type="match status" value="1"/>
</dbReference>
<evidence type="ECO:0000313" key="4">
    <source>
        <dbReference type="WBParaSite" id="ACRNAN_scaffold3735.g24286.t1"/>
    </source>
</evidence>
<protein>
    <submittedName>
        <fullName evidence="4">BUB1 N-terminal domain-containing protein</fullName>
    </submittedName>
</protein>
<proteinExistence type="predicted"/>
<evidence type="ECO:0000259" key="2">
    <source>
        <dbReference type="PROSITE" id="PS51489"/>
    </source>
</evidence>
<dbReference type="GO" id="GO:0005634">
    <property type="term" value="C:nucleus"/>
    <property type="evidence" value="ECO:0007669"/>
    <property type="project" value="TreeGrafter"/>
</dbReference>
<dbReference type="GO" id="GO:0004672">
    <property type="term" value="F:protein kinase activity"/>
    <property type="evidence" value="ECO:0007669"/>
    <property type="project" value="TreeGrafter"/>
</dbReference>
<dbReference type="PROSITE" id="PS51489">
    <property type="entry name" value="BUB1_N"/>
    <property type="match status" value="1"/>
</dbReference>
<organism evidence="3 4">
    <name type="scientific">Acrobeloides nanus</name>
    <dbReference type="NCBI Taxonomy" id="290746"/>
    <lineage>
        <taxon>Eukaryota</taxon>
        <taxon>Metazoa</taxon>
        <taxon>Ecdysozoa</taxon>
        <taxon>Nematoda</taxon>
        <taxon>Chromadorea</taxon>
        <taxon>Rhabditida</taxon>
        <taxon>Tylenchina</taxon>
        <taxon>Cephalobomorpha</taxon>
        <taxon>Cephaloboidea</taxon>
        <taxon>Cephalobidae</taxon>
        <taxon>Acrobeloides</taxon>
    </lineage>
</organism>
<dbReference type="AlphaFoldDB" id="A0A914DUG1"/>
<dbReference type="Pfam" id="PF08311">
    <property type="entry name" value="Mad3_BUB1_I"/>
    <property type="match status" value="1"/>
</dbReference>
<accession>A0A914DUG1</accession>
<feature type="region of interest" description="Disordered" evidence="1">
    <location>
        <begin position="339"/>
        <end position="378"/>
    </location>
</feature>
<dbReference type="InterPro" id="IPR015661">
    <property type="entry name" value="Bub1/Mad3"/>
</dbReference>
<dbReference type="Gene3D" id="1.25.40.430">
    <property type="match status" value="1"/>
</dbReference>
<dbReference type="Proteomes" id="UP000887540">
    <property type="component" value="Unplaced"/>
</dbReference>
<feature type="domain" description="BUB1 N-terminal" evidence="2">
    <location>
        <begin position="45"/>
        <end position="208"/>
    </location>
</feature>
<dbReference type="SMART" id="SM00777">
    <property type="entry name" value="Mad3_BUB1_I"/>
    <property type="match status" value="1"/>
</dbReference>
<dbReference type="WBParaSite" id="ACRNAN_scaffold3735.g24286.t1">
    <property type="protein sequence ID" value="ACRNAN_scaffold3735.g24286.t1"/>
    <property type="gene ID" value="ACRNAN_scaffold3735.g24286"/>
</dbReference>
<feature type="compositionally biased region" description="Polar residues" evidence="1">
    <location>
        <begin position="345"/>
        <end position="355"/>
    </location>
</feature>
<dbReference type="PANTHER" id="PTHR14030">
    <property type="entry name" value="MITOTIC CHECKPOINT SERINE/THREONINE-PROTEIN KINASE BUB1"/>
    <property type="match status" value="1"/>
</dbReference>
<dbReference type="InterPro" id="IPR013212">
    <property type="entry name" value="Mad3/Bub1_I"/>
</dbReference>
<reference evidence="4" key="1">
    <citation type="submission" date="2022-11" db="UniProtKB">
        <authorList>
            <consortium name="WormBaseParasite"/>
        </authorList>
    </citation>
    <scope>IDENTIFICATION</scope>
</reference>
<dbReference type="GO" id="GO:0051754">
    <property type="term" value="P:meiotic sister chromatid cohesion, centromeric"/>
    <property type="evidence" value="ECO:0007669"/>
    <property type="project" value="TreeGrafter"/>
</dbReference>
<dbReference type="GO" id="GO:0007094">
    <property type="term" value="P:mitotic spindle assembly checkpoint signaling"/>
    <property type="evidence" value="ECO:0007669"/>
    <property type="project" value="InterPro"/>
</dbReference>
<evidence type="ECO:0000256" key="1">
    <source>
        <dbReference type="SAM" id="MobiDB-lite"/>
    </source>
</evidence>
<feature type="compositionally biased region" description="Low complexity" evidence="1">
    <location>
        <begin position="361"/>
        <end position="373"/>
    </location>
</feature>